<dbReference type="RefSeq" id="WP_311718258.1">
    <property type="nucleotide sequence ID" value="NZ_JAVREZ010000015.1"/>
</dbReference>
<comment type="caution">
    <text evidence="1">The sequence shown here is derived from an EMBL/GenBank/DDBJ whole genome shotgun (WGS) entry which is preliminary data.</text>
</comment>
<name>A0ABU2VJP7_9ACTN</name>
<dbReference type="EMBL" id="JAVREZ010000015">
    <property type="protein sequence ID" value="MDT0485439.1"/>
    <property type="molecule type" value="Genomic_DNA"/>
</dbReference>
<organism evidence="1 2">
    <name type="scientific">Streptomyces doebereineriae</name>
    <dbReference type="NCBI Taxonomy" id="3075528"/>
    <lineage>
        <taxon>Bacteria</taxon>
        <taxon>Bacillati</taxon>
        <taxon>Actinomycetota</taxon>
        <taxon>Actinomycetes</taxon>
        <taxon>Kitasatosporales</taxon>
        <taxon>Streptomycetaceae</taxon>
        <taxon>Streptomyces</taxon>
    </lineage>
</organism>
<reference evidence="2" key="1">
    <citation type="submission" date="2023-07" db="EMBL/GenBank/DDBJ databases">
        <title>30 novel species of actinomycetes from the DSMZ collection.</title>
        <authorList>
            <person name="Nouioui I."/>
        </authorList>
    </citation>
    <scope>NUCLEOTIDE SEQUENCE [LARGE SCALE GENOMIC DNA]</scope>
    <source>
        <strain evidence="2">DSM 41640</strain>
    </source>
</reference>
<accession>A0ABU2VJP7</accession>
<dbReference type="Proteomes" id="UP001183824">
    <property type="component" value="Unassembled WGS sequence"/>
</dbReference>
<sequence>MEHETFSQDNGCYVKGSWWWDSRVTVLTEGSSLGLTQATSCQGVVPLNQPG</sequence>
<proteinExistence type="predicted"/>
<gene>
    <name evidence="1" type="ORF">RNB18_35670</name>
</gene>
<evidence type="ECO:0000313" key="1">
    <source>
        <dbReference type="EMBL" id="MDT0485439.1"/>
    </source>
</evidence>
<evidence type="ECO:0000313" key="2">
    <source>
        <dbReference type="Proteomes" id="UP001183824"/>
    </source>
</evidence>
<protein>
    <submittedName>
        <fullName evidence="1">Uncharacterized protein</fullName>
    </submittedName>
</protein>
<keyword evidence="2" id="KW-1185">Reference proteome</keyword>